<dbReference type="Proteomes" id="UP000594961">
    <property type="component" value="Chromosome"/>
</dbReference>
<proteinExistence type="predicted"/>
<dbReference type="RefSeq" id="WP_197552767.1">
    <property type="nucleotide sequence ID" value="NZ_CP063212.1"/>
</dbReference>
<evidence type="ECO:0000313" key="2">
    <source>
        <dbReference type="Proteomes" id="UP000594961"/>
    </source>
</evidence>
<organism evidence="1 2">
    <name type="scientific">Trueperella pecoris</name>
    <dbReference type="NCBI Taxonomy" id="2733571"/>
    <lineage>
        <taxon>Bacteria</taxon>
        <taxon>Bacillati</taxon>
        <taxon>Actinomycetota</taxon>
        <taxon>Actinomycetes</taxon>
        <taxon>Actinomycetales</taxon>
        <taxon>Actinomycetaceae</taxon>
        <taxon>Trueperella</taxon>
    </lineage>
</organism>
<sequence>MIGRLVRAYYRRKRRKEMWDVYAWAKHYYRLGDFDLANQLLHDFYEMQKEEK</sequence>
<dbReference type="AlphaFoldDB" id="A0A7M1R1G3"/>
<reference evidence="1 2" key="1">
    <citation type="submission" date="2020-10" db="EMBL/GenBank/DDBJ databases">
        <title>Trueperella pecoris sp. nov. isolated from bovine and porcine specimens.</title>
        <authorList>
            <person name="Schoenecker L."/>
            <person name="Schnydrig P."/>
            <person name="Brodard I."/>
            <person name="Thomann A."/>
            <person name="Hemphill A."/>
            <person name="Rodriguez-Campos S."/>
            <person name="Perreten V."/>
            <person name="Jores J."/>
            <person name="Kittl S."/>
        </authorList>
    </citation>
    <scope>NUCLEOTIDE SEQUENCE [LARGE SCALE GENOMIC DNA]</scope>
    <source>
        <strain evidence="1 2">19OD0592</strain>
    </source>
</reference>
<dbReference type="EMBL" id="CP063212">
    <property type="protein sequence ID" value="QOR47514.1"/>
    <property type="molecule type" value="Genomic_DNA"/>
</dbReference>
<name>A0A7M1R1G3_9ACTO</name>
<evidence type="ECO:0000313" key="1">
    <source>
        <dbReference type="EMBL" id="QOR47514.1"/>
    </source>
</evidence>
<gene>
    <name evidence="1" type="ORF">INS90_09740</name>
</gene>
<accession>A0A7M1R1G3</accession>
<protein>
    <submittedName>
        <fullName evidence="1">Uncharacterized protein</fullName>
    </submittedName>
</protein>